<dbReference type="AlphaFoldDB" id="A0A0C3FER4"/>
<protein>
    <submittedName>
        <fullName evidence="1">Uncharacterized protein</fullName>
    </submittedName>
</protein>
<dbReference type="STRING" id="765440.A0A0C3FER4"/>
<keyword evidence="2" id="KW-1185">Reference proteome</keyword>
<sequence>MVADNHYSSMMPLSLSVLRNVNGAHSRKLQLLRSVEASSVPMPICSCEYKIVPLVNHYLIAIWAKICQALVRPLLINAACSKADIYIYGTPSPESNSIIFGSGGCKYVWCVNVSCAV</sequence>
<dbReference type="EMBL" id="KN833017">
    <property type="protein sequence ID" value="KIM78371.1"/>
    <property type="molecule type" value="Genomic_DNA"/>
</dbReference>
<dbReference type="OrthoDB" id="543373at2759"/>
<reference evidence="2" key="2">
    <citation type="submission" date="2015-01" db="EMBL/GenBank/DDBJ databases">
        <title>Evolutionary Origins and Diversification of the Mycorrhizal Mutualists.</title>
        <authorList>
            <consortium name="DOE Joint Genome Institute"/>
            <consortium name="Mycorrhizal Genomics Consortium"/>
            <person name="Kohler A."/>
            <person name="Kuo A."/>
            <person name="Nagy L.G."/>
            <person name="Floudas D."/>
            <person name="Copeland A."/>
            <person name="Barry K.W."/>
            <person name="Cichocki N."/>
            <person name="Veneault-Fourrey C."/>
            <person name="LaButti K."/>
            <person name="Lindquist E.A."/>
            <person name="Lipzen A."/>
            <person name="Lundell T."/>
            <person name="Morin E."/>
            <person name="Murat C."/>
            <person name="Riley R."/>
            <person name="Ohm R."/>
            <person name="Sun H."/>
            <person name="Tunlid A."/>
            <person name="Henrissat B."/>
            <person name="Grigoriev I.V."/>
            <person name="Hibbett D.S."/>
            <person name="Martin F."/>
        </authorList>
    </citation>
    <scope>NUCLEOTIDE SEQUENCE [LARGE SCALE GENOMIC DNA]</scope>
    <source>
        <strain evidence="2">F 1598</strain>
    </source>
</reference>
<dbReference type="HOGENOM" id="CLU_2085684_0_0_1"/>
<proteinExistence type="predicted"/>
<name>A0A0C3FER4_PILCF</name>
<evidence type="ECO:0000313" key="1">
    <source>
        <dbReference type="EMBL" id="KIM78371.1"/>
    </source>
</evidence>
<gene>
    <name evidence="1" type="ORF">PILCRDRAFT_596411</name>
</gene>
<accession>A0A0C3FER4</accession>
<dbReference type="InParanoid" id="A0A0C3FER4"/>
<dbReference type="Proteomes" id="UP000054166">
    <property type="component" value="Unassembled WGS sequence"/>
</dbReference>
<evidence type="ECO:0000313" key="2">
    <source>
        <dbReference type="Proteomes" id="UP000054166"/>
    </source>
</evidence>
<reference evidence="1 2" key="1">
    <citation type="submission" date="2014-04" db="EMBL/GenBank/DDBJ databases">
        <authorList>
            <consortium name="DOE Joint Genome Institute"/>
            <person name="Kuo A."/>
            <person name="Tarkka M."/>
            <person name="Buscot F."/>
            <person name="Kohler A."/>
            <person name="Nagy L.G."/>
            <person name="Floudas D."/>
            <person name="Copeland A."/>
            <person name="Barry K.W."/>
            <person name="Cichocki N."/>
            <person name="Veneault-Fourrey C."/>
            <person name="LaButti K."/>
            <person name="Lindquist E.A."/>
            <person name="Lipzen A."/>
            <person name="Lundell T."/>
            <person name="Morin E."/>
            <person name="Murat C."/>
            <person name="Sun H."/>
            <person name="Tunlid A."/>
            <person name="Henrissat B."/>
            <person name="Grigoriev I.V."/>
            <person name="Hibbett D.S."/>
            <person name="Martin F."/>
            <person name="Nordberg H.P."/>
            <person name="Cantor M.N."/>
            <person name="Hua S.X."/>
        </authorList>
    </citation>
    <scope>NUCLEOTIDE SEQUENCE [LARGE SCALE GENOMIC DNA]</scope>
    <source>
        <strain evidence="1 2">F 1598</strain>
    </source>
</reference>
<organism evidence="1 2">
    <name type="scientific">Piloderma croceum (strain F 1598)</name>
    <dbReference type="NCBI Taxonomy" id="765440"/>
    <lineage>
        <taxon>Eukaryota</taxon>
        <taxon>Fungi</taxon>
        <taxon>Dikarya</taxon>
        <taxon>Basidiomycota</taxon>
        <taxon>Agaricomycotina</taxon>
        <taxon>Agaricomycetes</taxon>
        <taxon>Agaricomycetidae</taxon>
        <taxon>Atheliales</taxon>
        <taxon>Atheliaceae</taxon>
        <taxon>Piloderma</taxon>
    </lineage>
</organism>